<reference evidence="3 4" key="1">
    <citation type="journal article" date="2016" name="Genome Biol. Evol.">
        <title>Divergent and convergent evolution of fungal pathogenicity.</title>
        <authorList>
            <person name="Shang Y."/>
            <person name="Xiao G."/>
            <person name="Zheng P."/>
            <person name="Cen K."/>
            <person name="Zhan S."/>
            <person name="Wang C."/>
        </authorList>
    </citation>
    <scope>NUCLEOTIDE SEQUENCE [LARGE SCALE GENOMIC DNA]</scope>
    <source>
        <strain evidence="3 4">RCEF 264</strain>
    </source>
</reference>
<feature type="region of interest" description="Disordered" evidence="1">
    <location>
        <begin position="1"/>
        <end position="24"/>
    </location>
</feature>
<keyword evidence="2" id="KW-0812">Transmembrane</keyword>
<protein>
    <submittedName>
        <fullName evidence="3">Uncharacterized protein</fullName>
    </submittedName>
</protein>
<keyword evidence="4" id="KW-1185">Reference proteome</keyword>
<keyword evidence="2" id="KW-0472">Membrane</keyword>
<comment type="caution">
    <text evidence="3">The sequence shown here is derived from an EMBL/GenBank/DDBJ whole genome shotgun (WGS) entry which is preliminary data.</text>
</comment>
<keyword evidence="2" id="KW-1133">Transmembrane helix</keyword>
<organism evidence="3 4">
    <name type="scientific">Niveomyces insectorum RCEF 264</name>
    <dbReference type="NCBI Taxonomy" id="1081102"/>
    <lineage>
        <taxon>Eukaryota</taxon>
        <taxon>Fungi</taxon>
        <taxon>Dikarya</taxon>
        <taxon>Ascomycota</taxon>
        <taxon>Pezizomycotina</taxon>
        <taxon>Sordariomycetes</taxon>
        <taxon>Hypocreomycetidae</taxon>
        <taxon>Hypocreales</taxon>
        <taxon>Cordycipitaceae</taxon>
        <taxon>Niveomyces</taxon>
    </lineage>
</organism>
<gene>
    <name evidence="3" type="ORF">SPI_05546</name>
</gene>
<feature type="transmembrane region" description="Helical" evidence="2">
    <location>
        <begin position="59"/>
        <end position="81"/>
    </location>
</feature>
<dbReference type="Proteomes" id="UP000076874">
    <property type="component" value="Unassembled WGS sequence"/>
</dbReference>
<dbReference type="AlphaFoldDB" id="A0A167TBI2"/>
<evidence type="ECO:0000313" key="4">
    <source>
        <dbReference type="Proteomes" id="UP000076874"/>
    </source>
</evidence>
<evidence type="ECO:0000313" key="3">
    <source>
        <dbReference type="EMBL" id="OAA60422.1"/>
    </source>
</evidence>
<dbReference type="EMBL" id="AZHD01000009">
    <property type="protein sequence ID" value="OAA60422.1"/>
    <property type="molecule type" value="Genomic_DNA"/>
</dbReference>
<accession>A0A167TBI2</accession>
<evidence type="ECO:0000256" key="2">
    <source>
        <dbReference type="SAM" id="Phobius"/>
    </source>
</evidence>
<dbReference type="OrthoDB" id="5244666at2759"/>
<sequence length="125" mass="12481">MPEDAPYDPYIPSGQAAPAQNAGGSRTQALQACVGLGTPSPMVSLIGVRAYPSTMPCPAVAFFLSGIAIAACVNTGSTVFVTRSVALRRSGSHGTASPSTGDRHRLAVIIMDDGSSDGNGGSDGG</sequence>
<proteinExistence type="predicted"/>
<evidence type="ECO:0000256" key="1">
    <source>
        <dbReference type="SAM" id="MobiDB-lite"/>
    </source>
</evidence>
<name>A0A167TBI2_9HYPO</name>